<evidence type="ECO:0000313" key="2">
    <source>
        <dbReference type="Proteomes" id="UP000050761"/>
    </source>
</evidence>
<dbReference type="InterPro" id="IPR036915">
    <property type="entry name" value="Cyclin-like_sf"/>
</dbReference>
<reference evidence="1 2" key="1">
    <citation type="submission" date="2018-11" db="EMBL/GenBank/DDBJ databases">
        <authorList>
            <consortium name="Pathogen Informatics"/>
        </authorList>
    </citation>
    <scope>NUCLEOTIDE SEQUENCE [LARGE SCALE GENOMIC DNA]</scope>
</reference>
<dbReference type="Gene3D" id="3.40.33.10">
    <property type="entry name" value="CAP"/>
    <property type="match status" value="1"/>
</dbReference>
<dbReference type="SUPFAM" id="SSF55797">
    <property type="entry name" value="PR-1-like"/>
    <property type="match status" value="1"/>
</dbReference>
<dbReference type="Gene3D" id="3.30.420.10">
    <property type="entry name" value="Ribonuclease H-like superfamily/Ribonuclease H"/>
    <property type="match status" value="1"/>
</dbReference>
<dbReference type="EMBL" id="UZAH01025328">
    <property type="protein sequence ID" value="VDO61588.1"/>
    <property type="molecule type" value="Genomic_DNA"/>
</dbReference>
<dbReference type="GO" id="GO:0003676">
    <property type="term" value="F:nucleic acid binding"/>
    <property type="evidence" value="ECO:0007669"/>
    <property type="project" value="InterPro"/>
</dbReference>
<evidence type="ECO:0000313" key="1">
    <source>
        <dbReference type="EMBL" id="VDO61588.1"/>
    </source>
</evidence>
<dbReference type="Proteomes" id="UP000050761">
    <property type="component" value="Unassembled WGS sequence"/>
</dbReference>
<dbReference type="WBParaSite" id="HPBE_0000454301-mRNA-1">
    <property type="protein sequence ID" value="HPBE_0000454301-mRNA-1"/>
    <property type="gene ID" value="HPBE_0000454301"/>
</dbReference>
<proteinExistence type="predicted"/>
<protein>
    <submittedName>
        <fullName evidence="3">Cyclin_C domain-containing protein</fullName>
    </submittedName>
</protein>
<name>A0A3P8AA03_HELPZ</name>
<sequence>MLATKSVLDRAARSRAVIRNAMPPRDGGDPDISSSDGLCFPTPLVFAHFILVELECNDEQIRLAQYLLDLALLDADLRDEGGPRVAHAAVCVSSTVVRQRNSTSMSEGEALLEMEHKLSKLTKIPVGATRSVMRKLVLEMDRAIYSCEYEKIADRYVQGCQRSPPLAPPKDHALNFKALPYNNTSTYNQPATDAIAEWRGKSVDIKATNIFDERIEELANHWQILNWETLYFGCSVQVCGGGIIATVACVYEQPALSPGDEIYVIGQPCAVDSDCTKFRPATCEIYQMLCVFNATAAQTTTMLQSGLESDADNDRLRLRQLVESEPRRTGTRELAQDFGVHYATIATYINWESTHYGLGGRLFYCLSCSQWLLDVLLMAKRNKPYGVPEGSAEDVGRKDHQPPPFSSLGDGAVCEELFPGFWSRDIWPSNSPDLNPMDYSVWSIMEQKISTTRYATVEQLKSALLRSWDEITAEQCATIISDFPKRLRKSVIHLIIRGQCPTLCAGRRCRKRNLVRLSLALAPLSNLARISSRLHLVTGSDAGAREDGSSLIAVHIALLYSCKGVSSPLACPNNWVRHPVARDSEELPVSQQQPWSSHREVQVSMTLQWMFACHSPAEAGIAVYLFDDVPHVARELSKTYSIHLRLAFPVLAESWVRRKGVEEGQTMRRKLRMIKNEIQEIV</sequence>
<reference evidence="3" key="2">
    <citation type="submission" date="2019-09" db="UniProtKB">
        <authorList>
            <consortium name="WormBaseParasite"/>
        </authorList>
    </citation>
    <scope>IDENTIFICATION</scope>
</reference>
<keyword evidence="2" id="KW-1185">Reference proteome</keyword>
<dbReference type="SUPFAM" id="SSF47954">
    <property type="entry name" value="Cyclin-like"/>
    <property type="match status" value="1"/>
</dbReference>
<dbReference type="PANTHER" id="PTHR46068:SF1">
    <property type="entry name" value="TRANSPOSASE IS30-LIKE HTH DOMAIN-CONTAINING PROTEIN"/>
    <property type="match status" value="1"/>
</dbReference>
<evidence type="ECO:0000313" key="3">
    <source>
        <dbReference type="WBParaSite" id="HPBE_0000454301-mRNA-1"/>
    </source>
</evidence>
<dbReference type="OrthoDB" id="5590282at2759"/>
<dbReference type="PANTHER" id="PTHR46068">
    <property type="entry name" value="PROTEIN CBG27172"/>
    <property type="match status" value="1"/>
</dbReference>
<dbReference type="InterPro" id="IPR036397">
    <property type="entry name" value="RNaseH_sf"/>
</dbReference>
<gene>
    <name evidence="1" type="ORF">HPBE_LOCUS4544</name>
</gene>
<accession>A0A3P8AA03</accession>
<dbReference type="InterPro" id="IPR035940">
    <property type="entry name" value="CAP_sf"/>
</dbReference>
<dbReference type="AlphaFoldDB" id="A0A3P8AA03"/>
<organism evidence="1">
    <name type="scientific">Heligmosomoides polygyrus</name>
    <name type="common">Parasitic roundworm</name>
    <dbReference type="NCBI Taxonomy" id="6339"/>
    <lineage>
        <taxon>Eukaryota</taxon>
        <taxon>Metazoa</taxon>
        <taxon>Ecdysozoa</taxon>
        <taxon>Nematoda</taxon>
        <taxon>Chromadorea</taxon>
        <taxon>Rhabditida</taxon>
        <taxon>Rhabditina</taxon>
        <taxon>Rhabditomorpha</taxon>
        <taxon>Strongyloidea</taxon>
        <taxon>Heligmosomidae</taxon>
        <taxon>Heligmosomoides</taxon>
    </lineage>
</organism>